<dbReference type="Proteomes" id="UP000027982">
    <property type="component" value="Chromosome"/>
</dbReference>
<accession>A0A068NRI8</accession>
<dbReference type="EMBL" id="CP007139">
    <property type="protein sequence ID" value="AIE84219.1"/>
    <property type="molecule type" value="Genomic_DNA"/>
</dbReference>
<organism evidence="1 2">
    <name type="scientific">Fimbriimonas ginsengisoli Gsoil 348</name>
    <dbReference type="NCBI Taxonomy" id="661478"/>
    <lineage>
        <taxon>Bacteria</taxon>
        <taxon>Bacillati</taxon>
        <taxon>Armatimonadota</taxon>
        <taxon>Fimbriimonadia</taxon>
        <taxon>Fimbriimonadales</taxon>
        <taxon>Fimbriimonadaceae</taxon>
        <taxon>Fimbriimonas</taxon>
    </lineage>
</organism>
<gene>
    <name evidence="1" type="ORF">OP10G_0851</name>
</gene>
<protein>
    <submittedName>
        <fullName evidence="1">Uncharacterized protein</fullName>
    </submittedName>
</protein>
<evidence type="ECO:0000313" key="2">
    <source>
        <dbReference type="Proteomes" id="UP000027982"/>
    </source>
</evidence>
<name>A0A068NRI8_FIMGI</name>
<keyword evidence="2" id="KW-1185">Reference proteome</keyword>
<dbReference type="KEGG" id="fgi:OP10G_0851"/>
<proteinExistence type="predicted"/>
<dbReference type="HOGENOM" id="CLU_1022135_0_0_0"/>
<evidence type="ECO:0000313" key="1">
    <source>
        <dbReference type="EMBL" id="AIE84219.1"/>
    </source>
</evidence>
<reference evidence="1 2" key="1">
    <citation type="journal article" date="2014" name="PLoS ONE">
        <title>The first complete genome sequence of the class fimbriimonadia in the phylum armatimonadetes.</title>
        <authorList>
            <person name="Hu Z.Y."/>
            <person name="Wang Y.Z."/>
            <person name="Im W.T."/>
            <person name="Wang S.Y."/>
            <person name="Zhao G.P."/>
            <person name="Zheng H.J."/>
            <person name="Quan Z.X."/>
        </authorList>
    </citation>
    <scope>NUCLEOTIDE SEQUENCE [LARGE SCALE GENOMIC DNA]</scope>
    <source>
        <strain evidence="1">Gsoil 348</strain>
    </source>
</reference>
<dbReference type="AlphaFoldDB" id="A0A068NRI8"/>
<sequence length="272" mass="30031">MITAAIIVLAYSQGKSIDGEAAKARVRTFARQAGYRDKFEVVNVAQVDGKRWGEGAVTLWTIGLRAASGGWISANVRPDGAISYFCVGGFQHKPLKVVDAERVAWDLIKAIPHREQLEIDSIGSGESGAGAQFFLLVNGKRFFNLNPTYGYYITFDPSARQITWFGRQDLPPAVNAKREKISSAAAKSEFLRYAMNPGQYDSVIGLLSPKWPTPMDLTPQLGYYLRKQESKARLVYRGIVSPHGVKAKGARSYLKVFIDALTGERIVPDDQL</sequence>
<dbReference type="RefSeq" id="WP_025227137.1">
    <property type="nucleotide sequence ID" value="NZ_CP007139.1"/>
</dbReference>